<dbReference type="RefSeq" id="WP_345602887.1">
    <property type="nucleotide sequence ID" value="NZ_BAABJO010000002.1"/>
</dbReference>
<evidence type="ECO:0000313" key="3">
    <source>
        <dbReference type="Proteomes" id="UP001500804"/>
    </source>
</evidence>
<protein>
    <recommendedName>
        <fullName evidence="4">Beta-ketoacyl synthase N-terminal domain-containing protein</fullName>
    </recommendedName>
</protein>
<sequence>MADLAGLRPGVGLRRHQLDALDGVGEAPAHGGRRAWVVLPPAAGETVVGLEGGAAPGRLIHEVARSTPDVPAIAYATAEALHAAGRIDRGADAVVIAPDETGRGSSAGPAPIPRSPSGTRPRWTRCSARPPTRAT</sequence>
<accession>A0ABP9N7W3</accession>
<name>A0ABP9N7W3_9PSEU</name>
<keyword evidence="3" id="KW-1185">Reference proteome</keyword>
<organism evidence="2 3">
    <name type="scientific">Pseudonocardia adelaidensis</name>
    <dbReference type="NCBI Taxonomy" id="648754"/>
    <lineage>
        <taxon>Bacteria</taxon>
        <taxon>Bacillati</taxon>
        <taxon>Actinomycetota</taxon>
        <taxon>Actinomycetes</taxon>
        <taxon>Pseudonocardiales</taxon>
        <taxon>Pseudonocardiaceae</taxon>
        <taxon>Pseudonocardia</taxon>
    </lineage>
</organism>
<dbReference type="Proteomes" id="UP001500804">
    <property type="component" value="Unassembled WGS sequence"/>
</dbReference>
<proteinExistence type="predicted"/>
<evidence type="ECO:0000313" key="2">
    <source>
        <dbReference type="EMBL" id="GAA5111569.1"/>
    </source>
</evidence>
<dbReference type="EMBL" id="BAABJO010000002">
    <property type="protein sequence ID" value="GAA5111569.1"/>
    <property type="molecule type" value="Genomic_DNA"/>
</dbReference>
<gene>
    <name evidence="2" type="ORF">GCM10023320_04630</name>
</gene>
<feature type="region of interest" description="Disordered" evidence="1">
    <location>
        <begin position="97"/>
        <end position="135"/>
    </location>
</feature>
<comment type="caution">
    <text evidence="2">The sequence shown here is derived from an EMBL/GenBank/DDBJ whole genome shotgun (WGS) entry which is preliminary data.</text>
</comment>
<reference evidence="3" key="1">
    <citation type="journal article" date="2019" name="Int. J. Syst. Evol. Microbiol.">
        <title>The Global Catalogue of Microorganisms (GCM) 10K type strain sequencing project: providing services to taxonomists for standard genome sequencing and annotation.</title>
        <authorList>
            <consortium name="The Broad Institute Genomics Platform"/>
            <consortium name="The Broad Institute Genome Sequencing Center for Infectious Disease"/>
            <person name="Wu L."/>
            <person name="Ma J."/>
        </authorList>
    </citation>
    <scope>NUCLEOTIDE SEQUENCE [LARGE SCALE GENOMIC DNA]</scope>
    <source>
        <strain evidence="3">JCM 18302</strain>
    </source>
</reference>
<evidence type="ECO:0000256" key="1">
    <source>
        <dbReference type="SAM" id="MobiDB-lite"/>
    </source>
</evidence>
<evidence type="ECO:0008006" key="4">
    <source>
        <dbReference type="Google" id="ProtNLM"/>
    </source>
</evidence>